<dbReference type="Gene3D" id="1.10.510.10">
    <property type="entry name" value="Transferase(Phosphotransferase) domain 1"/>
    <property type="match status" value="1"/>
</dbReference>
<keyword evidence="1 3" id="KW-0547">Nucleotide-binding</keyword>
<gene>
    <name evidence="6" type="ORF">OHK93_007119</name>
</gene>
<dbReference type="Pfam" id="PF00069">
    <property type="entry name" value="Pkinase"/>
    <property type="match status" value="1"/>
</dbReference>
<dbReference type="InterPro" id="IPR011009">
    <property type="entry name" value="Kinase-like_dom_sf"/>
</dbReference>
<dbReference type="GO" id="GO:0005737">
    <property type="term" value="C:cytoplasm"/>
    <property type="evidence" value="ECO:0007669"/>
    <property type="project" value="TreeGrafter"/>
</dbReference>
<name>A0AA43TQP8_9LECA</name>
<dbReference type="InterPro" id="IPR017441">
    <property type="entry name" value="Protein_kinase_ATP_BS"/>
</dbReference>
<evidence type="ECO:0000256" key="1">
    <source>
        <dbReference type="ARBA" id="ARBA00022741"/>
    </source>
</evidence>
<evidence type="ECO:0000259" key="5">
    <source>
        <dbReference type="PROSITE" id="PS50011"/>
    </source>
</evidence>
<dbReference type="InterPro" id="IPR000719">
    <property type="entry name" value="Prot_kinase_dom"/>
</dbReference>
<organism evidence="6 7">
    <name type="scientific">Ramalina farinacea</name>
    <dbReference type="NCBI Taxonomy" id="258253"/>
    <lineage>
        <taxon>Eukaryota</taxon>
        <taxon>Fungi</taxon>
        <taxon>Dikarya</taxon>
        <taxon>Ascomycota</taxon>
        <taxon>Pezizomycotina</taxon>
        <taxon>Lecanoromycetes</taxon>
        <taxon>OSLEUM clade</taxon>
        <taxon>Lecanoromycetidae</taxon>
        <taxon>Lecanorales</taxon>
        <taxon>Lecanorineae</taxon>
        <taxon>Ramalinaceae</taxon>
        <taxon>Ramalina</taxon>
    </lineage>
</organism>
<evidence type="ECO:0000313" key="7">
    <source>
        <dbReference type="Proteomes" id="UP001161017"/>
    </source>
</evidence>
<feature type="compositionally biased region" description="Low complexity" evidence="4">
    <location>
        <begin position="346"/>
        <end position="356"/>
    </location>
</feature>
<keyword evidence="7" id="KW-1185">Reference proteome</keyword>
<dbReference type="AlphaFoldDB" id="A0AA43TQP8"/>
<dbReference type="GO" id="GO:0004674">
    <property type="term" value="F:protein serine/threonine kinase activity"/>
    <property type="evidence" value="ECO:0007669"/>
    <property type="project" value="TreeGrafter"/>
</dbReference>
<feature type="compositionally biased region" description="Basic and acidic residues" evidence="4">
    <location>
        <begin position="89"/>
        <end position="107"/>
    </location>
</feature>
<dbReference type="PANTHER" id="PTHR24346:SF76">
    <property type="entry name" value="NON-SPECIFIC SERINE_THREONINE PROTEIN KINASE"/>
    <property type="match status" value="1"/>
</dbReference>
<accession>A0AA43TQP8</accession>
<comment type="caution">
    <text evidence="6">The sequence shown here is derived from an EMBL/GenBank/DDBJ whole genome shotgun (WGS) entry which is preliminary data.</text>
</comment>
<feature type="region of interest" description="Disordered" evidence="4">
    <location>
        <begin position="216"/>
        <end position="251"/>
    </location>
</feature>
<evidence type="ECO:0000256" key="3">
    <source>
        <dbReference type="PROSITE-ProRule" id="PRU10141"/>
    </source>
</evidence>
<evidence type="ECO:0000256" key="4">
    <source>
        <dbReference type="SAM" id="MobiDB-lite"/>
    </source>
</evidence>
<dbReference type="InterPro" id="IPR008271">
    <property type="entry name" value="Ser/Thr_kinase_AS"/>
</dbReference>
<dbReference type="GO" id="GO:0000226">
    <property type="term" value="P:microtubule cytoskeleton organization"/>
    <property type="evidence" value="ECO:0007669"/>
    <property type="project" value="TreeGrafter"/>
</dbReference>
<sequence length="699" mass="77208">MRGAQVTSNSFHSSAPPWGGPPSSSVWGMASDSPKDFDTLKSSAGISTLDVTNHSLYFSKPGDNAPVDQGRPGETGLIQDGDSSLPMRRAPDSDRNWLSHTNHEDHASTPPIDVPRPRAAEGGDWATDKEHFKNQLPDTQQDGNWHWQEYLNNRRPSISFGTEVILDCGQRSALEEPLPRLAINTQSDPTTSARDLEEAKAKFLSEQTSQAAIHKEHNLPSADSTHYNPDNYELEQSQQSPLSSSALGGVRYFESPSRGNLGVEQAVSLTSEATASPIPEEPQTPPHNMEILASPISVFPPFAYPTSLEDSSAWPKPQRQVSASQSRSYNAERSMSMRQARRSGTRRSTSSSMSPATAFLSRFAREEKTPEPDSEGQDVGEYVLGKQVGFGGFSTVREAFTMEGDERICRAAKIVRRQLPGREEAENDRLQSEFEHEVQLWRCLGHRNILPLIEVYETNFATFCFTKLNSGGTLFDKIRVNRQGLSRDLARRYGYQLASAVRYLHEDAHIVHRDVKLENCLIDVSDPASGKDGGNLLLCDFGLAEFTANDMNGNSVDPFERVPSTASPPLNPSDAATSIAGSLQYASPELILSPAGFLSPVVDVWAFGVVVYAMLVGDLPFQHALQPKVRDLILEGKWNNEALERAQGVVGFEDETLELMLGCLHMESNKRWTIGQVLSSRWLRGMQEMLEEIGDSFKL</sequence>
<evidence type="ECO:0000313" key="6">
    <source>
        <dbReference type="EMBL" id="MDI1487846.1"/>
    </source>
</evidence>
<feature type="compositionally biased region" description="Polar residues" evidence="4">
    <location>
        <begin position="1"/>
        <end position="12"/>
    </location>
</feature>
<dbReference type="SUPFAM" id="SSF56112">
    <property type="entry name" value="Protein kinase-like (PK-like)"/>
    <property type="match status" value="1"/>
</dbReference>
<feature type="region of interest" description="Disordered" evidence="4">
    <location>
        <begin position="1"/>
        <end position="41"/>
    </location>
</feature>
<dbReference type="PANTHER" id="PTHR24346">
    <property type="entry name" value="MAP/MICROTUBULE AFFINITY-REGULATING KINASE"/>
    <property type="match status" value="1"/>
</dbReference>
<feature type="compositionally biased region" description="Polar residues" evidence="4">
    <location>
        <begin position="319"/>
        <end position="333"/>
    </location>
</feature>
<evidence type="ECO:0000256" key="2">
    <source>
        <dbReference type="ARBA" id="ARBA00022840"/>
    </source>
</evidence>
<feature type="compositionally biased region" description="Low complexity" evidence="4">
    <location>
        <begin position="13"/>
        <end position="25"/>
    </location>
</feature>
<reference evidence="6" key="1">
    <citation type="journal article" date="2023" name="Genome Biol. Evol.">
        <title>First Whole Genome Sequence and Flow Cytometry Genome Size Data for the Lichen-Forming Fungus Ramalina farinacea (Ascomycota).</title>
        <authorList>
            <person name="Llewellyn T."/>
            <person name="Mian S."/>
            <person name="Hill R."/>
            <person name="Leitch I.J."/>
            <person name="Gaya E."/>
        </authorList>
    </citation>
    <scope>NUCLEOTIDE SEQUENCE</scope>
    <source>
        <strain evidence="6">LIQ254RAFAR</strain>
    </source>
</reference>
<dbReference type="Proteomes" id="UP001161017">
    <property type="component" value="Unassembled WGS sequence"/>
</dbReference>
<protein>
    <recommendedName>
        <fullName evidence="5">Protein kinase domain-containing protein</fullName>
    </recommendedName>
</protein>
<dbReference type="PROSITE" id="PS50011">
    <property type="entry name" value="PROTEIN_KINASE_DOM"/>
    <property type="match status" value="1"/>
</dbReference>
<feature type="domain" description="Protein kinase" evidence="5">
    <location>
        <begin position="382"/>
        <end position="683"/>
    </location>
</feature>
<feature type="region of interest" description="Disordered" evidence="4">
    <location>
        <begin position="308"/>
        <end position="356"/>
    </location>
</feature>
<keyword evidence="2 3" id="KW-0067">ATP-binding</keyword>
<dbReference type="EMBL" id="JAPUFD010000006">
    <property type="protein sequence ID" value="MDI1487846.1"/>
    <property type="molecule type" value="Genomic_DNA"/>
</dbReference>
<dbReference type="GO" id="GO:0035556">
    <property type="term" value="P:intracellular signal transduction"/>
    <property type="evidence" value="ECO:0007669"/>
    <property type="project" value="TreeGrafter"/>
</dbReference>
<dbReference type="PROSITE" id="PS00108">
    <property type="entry name" value="PROTEIN_KINASE_ST"/>
    <property type="match status" value="1"/>
</dbReference>
<dbReference type="GO" id="GO:0005524">
    <property type="term" value="F:ATP binding"/>
    <property type="evidence" value="ECO:0007669"/>
    <property type="project" value="UniProtKB-UniRule"/>
</dbReference>
<feature type="compositionally biased region" description="Low complexity" evidence="4">
    <location>
        <begin position="234"/>
        <end position="245"/>
    </location>
</feature>
<proteinExistence type="predicted"/>
<feature type="compositionally biased region" description="Basic and acidic residues" evidence="4">
    <location>
        <begin position="115"/>
        <end position="124"/>
    </location>
</feature>
<dbReference type="SMART" id="SM00220">
    <property type="entry name" value="S_TKc"/>
    <property type="match status" value="1"/>
</dbReference>
<dbReference type="PROSITE" id="PS00107">
    <property type="entry name" value="PROTEIN_KINASE_ATP"/>
    <property type="match status" value="1"/>
</dbReference>
<feature type="region of interest" description="Disordered" evidence="4">
    <location>
        <begin position="55"/>
        <end position="124"/>
    </location>
</feature>
<feature type="binding site" evidence="3">
    <location>
        <position position="413"/>
    </location>
    <ligand>
        <name>ATP</name>
        <dbReference type="ChEBI" id="CHEBI:30616"/>
    </ligand>
</feature>